<protein>
    <recommendedName>
        <fullName evidence="1">Glycosyltransferase 2-like domain-containing protein</fullName>
    </recommendedName>
</protein>
<dbReference type="Pfam" id="PF00535">
    <property type="entry name" value="Glycos_transf_2"/>
    <property type="match status" value="1"/>
</dbReference>
<name>A0A6C7CXQ3_SALER</name>
<evidence type="ECO:0000313" key="2">
    <source>
        <dbReference type="EMBL" id="AXC85534.1"/>
    </source>
</evidence>
<dbReference type="Gene3D" id="3.90.550.10">
    <property type="entry name" value="Spore Coat Polysaccharide Biosynthesis Protein SpsA, Chain A"/>
    <property type="match status" value="1"/>
</dbReference>
<proteinExistence type="predicted"/>
<organism evidence="2 3">
    <name type="scientific">Salmonella enterica subsp. salamae serovar 56:b:[1,5]</name>
    <dbReference type="NCBI Taxonomy" id="2577858"/>
    <lineage>
        <taxon>Bacteria</taxon>
        <taxon>Pseudomonadati</taxon>
        <taxon>Pseudomonadota</taxon>
        <taxon>Gammaproteobacteria</taxon>
        <taxon>Enterobacterales</taxon>
        <taxon>Enterobacteriaceae</taxon>
        <taxon>Salmonella</taxon>
    </lineage>
</organism>
<dbReference type="GO" id="GO:0016758">
    <property type="term" value="F:hexosyltransferase activity"/>
    <property type="evidence" value="ECO:0007669"/>
    <property type="project" value="UniProtKB-ARBA"/>
</dbReference>
<evidence type="ECO:0000313" key="3">
    <source>
        <dbReference type="Proteomes" id="UP000251983"/>
    </source>
</evidence>
<evidence type="ECO:0000259" key="1">
    <source>
        <dbReference type="Pfam" id="PF00535"/>
    </source>
</evidence>
<dbReference type="Proteomes" id="UP000251983">
    <property type="component" value="Chromosome"/>
</dbReference>
<dbReference type="PANTHER" id="PTHR22916">
    <property type="entry name" value="GLYCOSYLTRANSFERASE"/>
    <property type="match status" value="1"/>
</dbReference>
<dbReference type="InterPro" id="IPR029044">
    <property type="entry name" value="Nucleotide-diphossugar_trans"/>
</dbReference>
<feature type="domain" description="Glycosyltransferase 2-like" evidence="1">
    <location>
        <begin position="4"/>
        <end position="165"/>
    </location>
</feature>
<dbReference type="RefSeq" id="WP_114052404.1">
    <property type="nucleotide sequence ID" value="NZ_CP029995.1"/>
</dbReference>
<dbReference type="EMBL" id="CP029995">
    <property type="protein sequence ID" value="AXC85534.1"/>
    <property type="molecule type" value="Genomic_DNA"/>
</dbReference>
<sequence>MKLSVCVSTYNQEKYIKSCLESIDNQNINIPFDIIVGVDKSSDNTLKIVYEYQKISKNKVVIVTSDEQVGASENYLRIHKRACGEFVSHIDGDDLMLPGKLSQQVKILENSPHLSAVWHNMILFSDTGEVLNPVYASVWDGEITLKDFIRVGFVAAHSSIMYRKKCRNKYSYNYPVPDYAIFLDLLNQGNGYVINESLGMYRHNITGGTINTGLVTFKANVYRALYDFALTKKNGVIRKEIFCFALLNLLADLKSRRKIDNKLLRLLTRNASFIEINLLIDSYRKMIRTSVRKA</sequence>
<dbReference type="AlphaFoldDB" id="A0A6C7CXQ3"/>
<accession>A0A6C7CXQ3</accession>
<dbReference type="InterPro" id="IPR001173">
    <property type="entry name" value="Glyco_trans_2-like"/>
</dbReference>
<gene>
    <name evidence="2" type="ORF">DOE57_09510</name>
</gene>
<reference evidence="2 3" key="1">
    <citation type="submission" date="2018-06" db="EMBL/GenBank/DDBJ databases">
        <title>Salmonella Enterica genomes from various sources.</title>
        <authorList>
            <person name="Nash J.H.E."/>
            <person name="Robertson J."/>
            <person name="Bessonov K."/>
        </authorList>
    </citation>
    <scope>NUCLEOTIDE SEQUENCE [LARGE SCALE GENOMIC DNA]</scope>
    <source>
        <strain evidence="2 3">SA20053897</strain>
    </source>
</reference>
<dbReference type="SUPFAM" id="SSF53448">
    <property type="entry name" value="Nucleotide-diphospho-sugar transferases"/>
    <property type="match status" value="1"/>
</dbReference>